<protein>
    <submittedName>
        <fullName evidence="4">Helix-turn-helix domain-containing protein</fullName>
    </submittedName>
</protein>
<dbReference type="AlphaFoldDB" id="A0A183FX67"/>
<evidence type="ECO:0000313" key="4">
    <source>
        <dbReference type="WBParaSite" id="HPBE_0001310901-mRNA-1"/>
    </source>
</evidence>
<feature type="compositionally biased region" description="Basic and acidic residues" evidence="1">
    <location>
        <begin position="78"/>
        <end position="101"/>
    </location>
</feature>
<reference evidence="2 3" key="1">
    <citation type="submission" date="2018-11" db="EMBL/GenBank/DDBJ databases">
        <authorList>
            <consortium name="Pathogen Informatics"/>
        </authorList>
    </citation>
    <scope>NUCLEOTIDE SEQUENCE [LARGE SCALE GENOMIC DNA]</scope>
</reference>
<proteinExistence type="predicted"/>
<keyword evidence="3" id="KW-1185">Reference proteome</keyword>
<dbReference type="EMBL" id="UZAH01027780">
    <property type="protein sequence ID" value="VDO94932.1"/>
    <property type="molecule type" value="Genomic_DNA"/>
</dbReference>
<evidence type="ECO:0000313" key="3">
    <source>
        <dbReference type="Proteomes" id="UP000050761"/>
    </source>
</evidence>
<sequence>MLVLGVDTCADALIGRNHQAAQGLDLLLADALSLPFRQAAANICAAFDEHAVTVYRWLKRFEDGVVPFESAPRSGRRSGMDDDVLRPALTLKEKPNATTRD</sequence>
<accession>A0A183FX67</accession>
<feature type="region of interest" description="Disordered" evidence="1">
    <location>
        <begin position="68"/>
        <end position="101"/>
    </location>
</feature>
<accession>A0A3P8DFH2</accession>
<organism evidence="3 4">
    <name type="scientific">Heligmosomoides polygyrus</name>
    <name type="common">Parasitic roundworm</name>
    <dbReference type="NCBI Taxonomy" id="6339"/>
    <lineage>
        <taxon>Eukaryota</taxon>
        <taxon>Metazoa</taxon>
        <taxon>Ecdysozoa</taxon>
        <taxon>Nematoda</taxon>
        <taxon>Chromadorea</taxon>
        <taxon>Rhabditida</taxon>
        <taxon>Rhabditina</taxon>
        <taxon>Rhabditomorpha</taxon>
        <taxon>Strongyloidea</taxon>
        <taxon>Heligmosomidae</taxon>
        <taxon>Heligmosomoides</taxon>
    </lineage>
</organism>
<evidence type="ECO:0000256" key="1">
    <source>
        <dbReference type="SAM" id="MobiDB-lite"/>
    </source>
</evidence>
<reference evidence="4" key="2">
    <citation type="submission" date="2019-09" db="UniProtKB">
        <authorList>
            <consortium name="WormBaseParasite"/>
        </authorList>
    </citation>
    <scope>IDENTIFICATION</scope>
</reference>
<dbReference type="Proteomes" id="UP000050761">
    <property type="component" value="Unassembled WGS sequence"/>
</dbReference>
<dbReference type="WBParaSite" id="HPBE_0001310901-mRNA-1">
    <property type="protein sequence ID" value="HPBE_0001310901-mRNA-1"/>
    <property type="gene ID" value="HPBE_0001310901"/>
</dbReference>
<name>A0A183FX67_HELPZ</name>
<evidence type="ECO:0000313" key="2">
    <source>
        <dbReference type="EMBL" id="VDO94932.1"/>
    </source>
</evidence>
<gene>
    <name evidence="2" type="ORF">HPBE_LOCUS13110</name>
</gene>